<evidence type="ECO:0000313" key="15">
    <source>
        <dbReference type="EMBL" id="CUU05521.1"/>
    </source>
</evidence>
<evidence type="ECO:0000256" key="8">
    <source>
        <dbReference type="ARBA" id="ARBA00023012"/>
    </source>
</evidence>
<dbReference type="Gene3D" id="1.10.287.130">
    <property type="match status" value="1"/>
</dbReference>
<evidence type="ECO:0000256" key="6">
    <source>
        <dbReference type="ARBA" id="ARBA00022777"/>
    </source>
</evidence>
<dbReference type="Pfam" id="PF00989">
    <property type="entry name" value="PAS"/>
    <property type="match status" value="1"/>
</dbReference>
<accession>A0A0P1LAG2</accession>
<accession>A0A0P1MST2</accession>
<evidence type="ECO:0000313" key="16">
    <source>
        <dbReference type="Proteomes" id="UP000182011"/>
    </source>
</evidence>
<dbReference type="STRING" id="1633631.GCA_001442925_01274"/>
<protein>
    <recommendedName>
        <fullName evidence="2">histidine kinase</fullName>
        <ecNumber evidence="2">2.7.13.3</ecNumber>
    </recommendedName>
</protein>
<evidence type="ECO:0000256" key="9">
    <source>
        <dbReference type="PROSITE-ProRule" id="PRU00169"/>
    </source>
</evidence>
<dbReference type="Pfam" id="PF13185">
    <property type="entry name" value="GAF_2"/>
    <property type="match status" value="1"/>
</dbReference>
<keyword evidence="10" id="KW-0812">Transmembrane</keyword>
<name>A0A0P1LX15_9BACT</name>
<evidence type="ECO:0000256" key="7">
    <source>
        <dbReference type="ARBA" id="ARBA00022840"/>
    </source>
</evidence>
<dbReference type="Gene3D" id="3.40.50.2300">
    <property type="match status" value="1"/>
</dbReference>
<accession>A0A0P1P328</accession>
<feature type="domain" description="PAS" evidence="13">
    <location>
        <begin position="432"/>
        <end position="474"/>
    </location>
</feature>
<dbReference type="InterPro" id="IPR003594">
    <property type="entry name" value="HATPase_dom"/>
</dbReference>
<dbReference type="GO" id="GO:0005524">
    <property type="term" value="F:ATP binding"/>
    <property type="evidence" value="ECO:0007669"/>
    <property type="project" value="UniProtKB-KW"/>
</dbReference>
<dbReference type="SMART" id="SM00448">
    <property type="entry name" value="REC"/>
    <property type="match status" value="1"/>
</dbReference>
<dbReference type="GO" id="GO:0000155">
    <property type="term" value="F:phosphorelay sensor kinase activity"/>
    <property type="evidence" value="ECO:0007669"/>
    <property type="project" value="InterPro"/>
</dbReference>
<dbReference type="InterPro" id="IPR005467">
    <property type="entry name" value="His_kinase_dom"/>
</dbReference>
<feature type="transmembrane region" description="Helical" evidence="10">
    <location>
        <begin position="34"/>
        <end position="55"/>
    </location>
</feature>
<sequence length="1057" mass="119784">MSLKVRFSLLLLLTFLTLIIMSNISKLGIRVEQVFAFTVIFFAFGAGYIFIWKILNPIEKYKIAIDRALKGQYVEIDYKTKDEIGEIGENLDKLINKLKRRDLENFMVSRIDHILLSNIEIEDAVSEILRVFKEGLGYYRFSIYLADKDAQKFRLLCSFGVEDKNLVQEISFGQMDLMNYAYMFRSSIYSPDVLNDERCVIKHAEVRSEFDIPLLLGDEVIGVLRVESSKVDGIKHEDREFLSRIAPQLASAFRNAELYSQAIRRLRRLNVLNKVSQAIGFKIDIMEILMSVSKLIKESYNASKVAIFLKDKESKSGTLTCASSIGLSERHIKVASSYTPWGSEEKVFPIVIDDVESERSLFELRDVLVEEGIKSLCFFPIVYKEKFIGRLDVYFNFGRSFENEEIELALNICNDVASAIENARLFELLKSSEKFIKTVLENAPIGILRIDPEGRLLYLNSEMKRVLGLVEADISKVVGEKLMEILDLGNIDINFFANEMLSGRAIKGHTVSFRSLQGVEMSIVVDVQPVFTASGAIDGYIVIVRDVTEEEKLQREKIELAKAIENLSEAVMITDANGNIKYVNPAFEKMTGYRIQEVLGKNPRILKSGKHDRKFYEDMWRTILSGKVWRGELINRKKNGDFYYEHMTISPLFDANGNITNFIAIKRNITEQKLFEAQMFQFQKLESIGSISSGIAHDFNNILSSIQAGIKILKRRLANDDPEIVKVLDILKKSADRGADITRRLLNFVRRESGKALVVDVKDLIQEVRVLVAHSFPENIKVETFIDENVKFINADYGQMVQALINLCINARDAMPNGGVLRINVGSVKGEELKGKFPNISADEYVVISISDTGTGIPEELRERIFEPFFTTKPLEKGTGLGLPIVLMVVKAHNGYITFETEVGKGTTFYIYLPAVEKKVEEIEEGVEVGEITPATILIVEDEDNLRYLLEEYLESKGYKVFATDNGYDAIEIYKANIEKIDLALIDIGLPTIDGISTFRKIRQINPNACVVLTSGYFLTEPSPATLMAEEGLNGFIQKPYDIEKIELLIERFIGRG</sequence>
<feature type="domain" description="PAS" evidence="13">
    <location>
        <begin position="556"/>
        <end position="602"/>
    </location>
</feature>
<dbReference type="SMART" id="SM00086">
    <property type="entry name" value="PAC"/>
    <property type="match status" value="2"/>
</dbReference>
<dbReference type="InterPro" id="IPR011006">
    <property type="entry name" value="CheY-like_superfamily"/>
</dbReference>
<dbReference type="GO" id="GO:0006355">
    <property type="term" value="P:regulation of DNA-templated transcription"/>
    <property type="evidence" value="ECO:0007669"/>
    <property type="project" value="InterPro"/>
</dbReference>
<dbReference type="SUPFAM" id="SSF55785">
    <property type="entry name" value="PYP-like sensor domain (PAS domain)"/>
    <property type="match status" value="2"/>
</dbReference>
<dbReference type="PRINTS" id="PR00344">
    <property type="entry name" value="BCTRLSENSOR"/>
</dbReference>
<dbReference type="InterPro" id="IPR036097">
    <property type="entry name" value="HisK_dim/P_sf"/>
</dbReference>
<dbReference type="SUPFAM" id="SSF55874">
    <property type="entry name" value="ATPase domain of HSP90 chaperone/DNA topoisomerase II/histidine kinase"/>
    <property type="match status" value="1"/>
</dbReference>
<dbReference type="Proteomes" id="UP000182011">
    <property type="component" value="Unassembled WGS sequence"/>
</dbReference>
<dbReference type="Gene3D" id="3.30.565.10">
    <property type="entry name" value="Histidine kinase-like ATPase, C-terminal domain"/>
    <property type="match status" value="1"/>
</dbReference>
<feature type="domain" description="Response regulatory" evidence="12">
    <location>
        <begin position="936"/>
        <end position="1054"/>
    </location>
</feature>
<evidence type="ECO:0000256" key="3">
    <source>
        <dbReference type="ARBA" id="ARBA00022553"/>
    </source>
</evidence>
<organism evidence="15 16">
    <name type="scientific">Candidatus Kryptonium thompsonii</name>
    <dbReference type="NCBI Taxonomy" id="1633631"/>
    <lineage>
        <taxon>Bacteria</taxon>
        <taxon>Pseudomonadati</taxon>
        <taxon>Candidatus Kryptoniota</taxon>
        <taxon>Candidatus Kryptonium</taxon>
    </lineage>
</organism>
<dbReference type="EMBL" id="FAOP01000005">
    <property type="protein sequence ID" value="CUU05521.1"/>
    <property type="molecule type" value="Genomic_DNA"/>
</dbReference>
<dbReference type="SUPFAM" id="SSF55781">
    <property type="entry name" value="GAF domain-like"/>
    <property type="match status" value="2"/>
</dbReference>
<dbReference type="SUPFAM" id="SSF52172">
    <property type="entry name" value="CheY-like"/>
    <property type="match status" value="1"/>
</dbReference>
<dbReference type="PANTHER" id="PTHR43065:SF46">
    <property type="entry name" value="C4-DICARBOXYLATE TRANSPORT SENSOR PROTEIN DCTB"/>
    <property type="match status" value="1"/>
</dbReference>
<dbReference type="Pfam" id="PF00072">
    <property type="entry name" value="Response_reg"/>
    <property type="match status" value="1"/>
</dbReference>
<keyword evidence="4" id="KW-0808">Transferase</keyword>
<feature type="domain" description="PAC" evidence="14">
    <location>
        <begin position="507"/>
        <end position="559"/>
    </location>
</feature>
<dbReference type="AlphaFoldDB" id="A0A0P1LX15"/>
<dbReference type="PROSITE" id="PS50112">
    <property type="entry name" value="PAS"/>
    <property type="match status" value="2"/>
</dbReference>
<dbReference type="RefSeq" id="WP_047133181.1">
    <property type="nucleotide sequence ID" value="NZ_CZVM01000054.1"/>
</dbReference>
<dbReference type="PROSITE" id="PS50113">
    <property type="entry name" value="PAC"/>
    <property type="match status" value="2"/>
</dbReference>
<dbReference type="SUPFAM" id="SSF47384">
    <property type="entry name" value="Homodimeric domain of signal transducing histidine kinase"/>
    <property type="match status" value="1"/>
</dbReference>
<dbReference type="NCBIfam" id="TIGR00229">
    <property type="entry name" value="sensory_box"/>
    <property type="match status" value="2"/>
</dbReference>
<dbReference type="InterPro" id="IPR029016">
    <property type="entry name" value="GAF-like_dom_sf"/>
</dbReference>
<dbReference type="InterPro" id="IPR003661">
    <property type="entry name" value="HisK_dim/P_dom"/>
</dbReference>
<reference evidence="15 16" key="1">
    <citation type="submission" date="2015-11" db="EMBL/GenBank/DDBJ databases">
        <authorList>
            <person name="Zhang Y."/>
            <person name="Guo Z."/>
        </authorList>
    </citation>
    <scope>NUCLEOTIDE SEQUENCE [LARGE SCALE GENOMIC DNA]</scope>
    <source>
        <strain evidence="15">JGI-4</strain>
    </source>
</reference>
<accession>A0A0P1M2V1</accession>
<feature type="modified residue" description="4-aspartylphosphate" evidence="9">
    <location>
        <position position="987"/>
    </location>
</feature>
<dbReference type="InterPro" id="IPR036890">
    <property type="entry name" value="HATPase_C_sf"/>
</dbReference>
<dbReference type="InterPro" id="IPR004358">
    <property type="entry name" value="Sig_transdc_His_kin-like_C"/>
</dbReference>
<evidence type="ECO:0000259" key="12">
    <source>
        <dbReference type="PROSITE" id="PS50110"/>
    </source>
</evidence>
<keyword evidence="10" id="KW-1133">Transmembrane helix</keyword>
<comment type="catalytic activity">
    <reaction evidence="1">
        <text>ATP + protein L-histidine = ADP + protein N-phospho-L-histidine.</text>
        <dbReference type="EC" id="2.7.13.3"/>
    </reaction>
</comment>
<feature type="domain" description="Histidine kinase" evidence="11">
    <location>
        <begin position="694"/>
        <end position="917"/>
    </location>
</feature>
<keyword evidence="10" id="KW-0472">Membrane</keyword>
<accession>A0A0P1M2Q5</accession>
<keyword evidence="8" id="KW-0902">Two-component regulatory system</keyword>
<keyword evidence="5" id="KW-0547">Nucleotide-binding</keyword>
<keyword evidence="3 9" id="KW-0597">Phosphoprotein</keyword>
<dbReference type="Gene3D" id="3.30.450.40">
    <property type="match status" value="2"/>
</dbReference>
<dbReference type="PANTHER" id="PTHR43065">
    <property type="entry name" value="SENSOR HISTIDINE KINASE"/>
    <property type="match status" value="1"/>
</dbReference>
<proteinExistence type="predicted"/>
<dbReference type="InterPro" id="IPR003018">
    <property type="entry name" value="GAF"/>
</dbReference>
<dbReference type="InterPro" id="IPR001789">
    <property type="entry name" value="Sig_transdc_resp-reg_receiver"/>
</dbReference>
<accession>A0A0N7MTD7</accession>
<dbReference type="SMART" id="SM00387">
    <property type="entry name" value="HATPase_c"/>
    <property type="match status" value="1"/>
</dbReference>
<evidence type="ECO:0000256" key="10">
    <source>
        <dbReference type="SAM" id="Phobius"/>
    </source>
</evidence>
<dbReference type="Gene3D" id="6.10.340.10">
    <property type="match status" value="1"/>
</dbReference>
<evidence type="ECO:0000256" key="1">
    <source>
        <dbReference type="ARBA" id="ARBA00000085"/>
    </source>
</evidence>
<dbReference type="Pfam" id="PF01590">
    <property type="entry name" value="GAF"/>
    <property type="match status" value="1"/>
</dbReference>
<dbReference type="SMART" id="SM00065">
    <property type="entry name" value="GAF"/>
    <property type="match status" value="2"/>
</dbReference>
<evidence type="ECO:0000256" key="2">
    <source>
        <dbReference type="ARBA" id="ARBA00012438"/>
    </source>
</evidence>
<evidence type="ECO:0000256" key="4">
    <source>
        <dbReference type="ARBA" id="ARBA00022679"/>
    </source>
</evidence>
<evidence type="ECO:0000259" key="13">
    <source>
        <dbReference type="PROSITE" id="PS50112"/>
    </source>
</evidence>
<dbReference type="Pfam" id="PF02518">
    <property type="entry name" value="HATPase_c"/>
    <property type="match status" value="1"/>
</dbReference>
<dbReference type="CDD" id="cd00130">
    <property type="entry name" value="PAS"/>
    <property type="match status" value="2"/>
</dbReference>
<evidence type="ECO:0000259" key="11">
    <source>
        <dbReference type="PROSITE" id="PS50109"/>
    </source>
</evidence>
<gene>
    <name evidence="15" type="ORF">JGI4_01279</name>
</gene>
<dbReference type="InterPro" id="IPR013767">
    <property type="entry name" value="PAS_fold"/>
</dbReference>
<dbReference type="SMART" id="SM00091">
    <property type="entry name" value="PAS"/>
    <property type="match status" value="2"/>
</dbReference>
<dbReference type="PROSITE" id="PS50110">
    <property type="entry name" value="RESPONSE_REGULATORY"/>
    <property type="match status" value="1"/>
</dbReference>
<feature type="domain" description="PAC" evidence="14">
    <location>
        <begin position="627"/>
        <end position="681"/>
    </location>
</feature>
<dbReference type="InterPro" id="IPR035965">
    <property type="entry name" value="PAS-like_dom_sf"/>
</dbReference>
<dbReference type="Gene3D" id="3.30.450.20">
    <property type="entry name" value="PAS domain"/>
    <property type="match status" value="2"/>
</dbReference>
<dbReference type="InterPro" id="IPR000014">
    <property type="entry name" value="PAS"/>
</dbReference>
<dbReference type="SMART" id="SM00388">
    <property type="entry name" value="HisKA"/>
    <property type="match status" value="1"/>
</dbReference>
<keyword evidence="7" id="KW-0067">ATP-binding</keyword>
<dbReference type="InterPro" id="IPR001610">
    <property type="entry name" value="PAC"/>
</dbReference>
<dbReference type="PROSITE" id="PS50109">
    <property type="entry name" value="HIS_KIN"/>
    <property type="match status" value="1"/>
</dbReference>
<dbReference type="Pfam" id="PF00512">
    <property type="entry name" value="HisKA"/>
    <property type="match status" value="1"/>
</dbReference>
<evidence type="ECO:0000256" key="5">
    <source>
        <dbReference type="ARBA" id="ARBA00022741"/>
    </source>
</evidence>
<accession>A0A0S4N620</accession>
<evidence type="ECO:0000259" key="14">
    <source>
        <dbReference type="PROSITE" id="PS50113"/>
    </source>
</evidence>
<accession>A0A0P1LX15</accession>
<dbReference type="EC" id="2.7.13.3" evidence="2"/>
<dbReference type="Pfam" id="PF13426">
    <property type="entry name" value="PAS_9"/>
    <property type="match status" value="1"/>
</dbReference>
<keyword evidence="6" id="KW-0418">Kinase</keyword>
<dbReference type="InterPro" id="IPR000700">
    <property type="entry name" value="PAS-assoc_C"/>
</dbReference>